<name>A0A518IV31_9BACT</name>
<dbReference type="Gene3D" id="3.30.70.790">
    <property type="entry name" value="UreE, C-terminal domain"/>
    <property type="match status" value="1"/>
</dbReference>
<accession>A0A518IV31</accession>
<evidence type="ECO:0000313" key="5">
    <source>
        <dbReference type="EMBL" id="QDV56930.1"/>
    </source>
</evidence>
<dbReference type="AlphaFoldDB" id="A0A518IV31"/>
<dbReference type="SUPFAM" id="SSF53448">
    <property type="entry name" value="Nucleotide-diphospho-sugar transferases"/>
    <property type="match status" value="1"/>
</dbReference>
<dbReference type="Pfam" id="PF09413">
    <property type="entry name" value="DUF2007"/>
    <property type="match status" value="1"/>
</dbReference>
<evidence type="ECO:0000313" key="6">
    <source>
        <dbReference type="Proteomes" id="UP000316770"/>
    </source>
</evidence>
<dbReference type="CDD" id="cd04193">
    <property type="entry name" value="UDPGlcNAc_PPase"/>
    <property type="match status" value="1"/>
</dbReference>
<dbReference type="InterPro" id="IPR011322">
    <property type="entry name" value="N-reg_PII-like_a/b"/>
</dbReference>
<keyword evidence="3 5" id="KW-0548">Nucleotidyltransferase</keyword>
<reference evidence="5 6" key="1">
    <citation type="submission" date="2019-02" db="EMBL/GenBank/DDBJ databases">
        <title>Deep-cultivation of Planctomycetes and their phenomic and genomic characterization uncovers novel biology.</title>
        <authorList>
            <person name="Wiegand S."/>
            <person name="Jogler M."/>
            <person name="Boedeker C."/>
            <person name="Pinto D."/>
            <person name="Vollmers J."/>
            <person name="Rivas-Marin E."/>
            <person name="Kohn T."/>
            <person name="Peeters S.H."/>
            <person name="Heuer A."/>
            <person name="Rast P."/>
            <person name="Oberbeckmann S."/>
            <person name="Bunk B."/>
            <person name="Jeske O."/>
            <person name="Meyerdierks A."/>
            <person name="Storesund J.E."/>
            <person name="Kallscheuer N."/>
            <person name="Luecker S."/>
            <person name="Lage O.M."/>
            <person name="Pohl T."/>
            <person name="Merkel B.J."/>
            <person name="Hornburger P."/>
            <person name="Mueller R.-W."/>
            <person name="Bruemmer F."/>
            <person name="Labrenz M."/>
            <person name="Spormann A.M."/>
            <person name="Op den Camp H."/>
            <person name="Overmann J."/>
            <person name="Amann R."/>
            <person name="Jetten M.S.M."/>
            <person name="Mascher T."/>
            <person name="Medema M.H."/>
            <person name="Devos D.P."/>
            <person name="Kaster A.-K."/>
            <person name="Ovreas L."/>
            <person name="Rohde M."/>
            <person name="Galperin M.Y."/>
            <person name="Jogler C."/>
        </authorList>
    </citation>
    <scope>NUCLEOTIDE SEQUENCE [LARGE SCALE GENOMIC DNA]</scope>
    <source>
        <strain evidence="5 6">Mal33</strain>
    </source>
</reference>
<proteinExistence type="inferred from homology"/>
<dbReference type="Proteomes" id="UP000316770">
    <property type="component" value="Chromosome"/>
</dbReference>
<dbReference type="SUPFAM" id="SSF54913">
    <property type="entry name" value="GlnB-like"/>
    <property type="match status" value="1"/>
</dbReference>
<keyword evidence="2 5" id="KW-0808">Transferase</keyword>
<dbReference type="Gene3D" id="3.90.550.10">
    <property type="entry name" value="Spore Coat Polysaccharide Biosynthesis Protein SpsA, Chain A"/>
    <property type="match status" value="1"/>
</dbReference>
<organism evidence="5 6">
    <name type="scientific">Rosistilla oblonga</name>
    <dbReference type="NCBI Taxonomy" id="2527990"/>
    <lineage>
        <taxon>Bacteria</taxon>
        <taxon>Pseudomonadati</taxon>
        <taxon>Planctomycetota</taxon>
        <taxon>Planctomycetia</taxon>
        <taxon>Pirellulales</taxon>
        <taxon>Pirellulaceae</taxon>
        <taxon>Rosistilla</taxon>
    </lineage>
</organism>
<dbReference type="EC" id="2.7.7.-" evidence="5"/>
<evidence type="ECO:0000256" key="1">
    <source>
        <dbReference type="ARBA" id="ARBA00010401"/>
    </source>
</evidence>
<dbReference type="EMBL" id="CP036318">
    <property type="protein sequence ID" value="QDV56930.1"/>
    <property type="molecule type" value="Genomic_DNA"/>
</dbReference>
<dbReference type="InterPro" id="IPR039741">
    <property type="entry name" value="UDP-sugar_pyrophosphorylase"/>
</dbReference>
<dbReference type="InterPro" id="IPR002618">
    <property type="entry name" value="UDPGP_fam"/>
</dbReference>
<gene>
    <name evidence="5" type="ORF">Mal33_29310</name>
</gene>
<evidence type="ECO:0000259" key="4">
    <source>
        <dbReference type="Pfam" id="PF09413"/>
    </source>
</evidence>
<dbReference type="GO" id="GO:0070569">
    <property type="term" value="F:uridylyltransferase activity"/>
    <property type="evidence" value="ECO:0007669"/>
    <property type="project" value="InterPro"/>
</dbReference>
<comment type="similarity">
    <text evidence="1">Belongs to the UDPGP type 1 family.</text>
</comment>
<dbReference type="InterPro" id="IPR029044">
    <property type="entry name" value="Nucleotide-diphossugar_trans"/>
</dbReference>
<feature type="domain" description="DUF2007" evidence="4">
    <location>
        <begin position="474"/>
        <end position="536"/>
    </location>
</feature>
<keyword evidence="6" id="KW-1185">Reference proteome</keyword>
<dbReference type="RefSeq" id="WP_232529642.1">
    <property type="nucleotide sequence ID" value="NZ_CP036318.1"/>
</dbReference>
<dbReference type="Pfam" id="PF01704">
    <property type="entry name" value="UDPGP"/>
    <property type="match status" value="1"/>
</dbReference>
<dbReference type="InterPro" id="IPR018551">
    <property type="entry name" value="DUF2007"/>
</dbReference>
<dbReference type="PANTHER" id="PTHR11952">
    <property type="entry name" value="UDP- GLUCOSE PYROPHOSPHORYLASE"/>
    <property type="match status" value="1"/>
</dbReference>
<protein>
    <submittedName>
        <fullName evidence="5">Putative uridylyltransferase</fullName>
        <ecNumber evidence="5">2.7.7.-</ecNumber>
    </submittedName>
</protein>
<evidence type="ECO:0000256" key="2">
    <source>
        <dbReference type="ARBA" id="ARBA00022679"/>
    </source>
</evidence>
<dbReference type="PANTHER" id="PTHR11952:SF2">
    <property type="entry name" value="LD24639P"/>
    <property type="match status" value="1"/>
</dbReference>
<evidence type="ECO:0000256" key="3">
    <source>
        <dbReference type="ARBA" id="ARBA00022695"/>
    </source>
</evidence>
<sequence>MNTSLQSKLASFGQEHLLQFWDHIDSTQRQQLTEQIEQIDFARLQRLIDAADAEVDLEAIASRAEPPRAVRADGSGAAWSIDQAVEAGSEALAAGKVGMILVAGGQGSRLGFEKPKGLFPIGPVSQRTLFQMHADLLAAICERYQVMIPLYVMTSPATHAETIEYFAETDNLGLHDDQLHVFCQGTMPAVDRATGRVLLQSKHELALSPDGHGGTVSALAASGCLKDAISRGIEHLAYAQVDNPLANPCDAALIGHHILADSDMTTQVVRKRDPLERVGNVVLVDGKVQIIEYIHLPEAAARQTEADGSLRLWAGNIAIHVFKTSFLKMATDHDDKLAFNRAYKKVPHLDGSGNAVSPADPNAIKFERFIFDLLPMAKNAFVVEGVAAEIFAPVKNADGAPSDTPTASRQAISDLHRGWLTAAGASVAAGAMVEIHPGWAQDAQETADRVEPGLSVTEDRYFEPQPGDLVQVVIARADSATEASIIQAQLGGAGIQSFTQGANASVMLSGVGNPSKGIPVLVASRDADRAREILESGDEA</sequence>